<gene>
    <name evidence="1" type="ORF">AVEN_212907_1</name>
</gene>
<reference evidence="1 2" key="1">
    <citation type="journal article" date="2019" name="Sci. Rep.">
        <title>Orb-weaving spider Araneus ventricosus genome elucidates the spidroin gene catalogue.</title>
        <authorList>
            <person name="Kono N."/>
            <person name="Nakamura H."/>
            <person name="Ohtoshi R."/>
            <person name="Moran D.A.P."/>
            <person name="Shinohara A."/>
            <person name="Yoshida Y."/>
            <person name="Fujiwara M."/>
            <person name="Mori M."/>
            <person name="Tomita M."/>
            <person name="Arakawa K."/>
        </authorList>
    </citation>
    <scope>NUCLEOTIDE SEQUENCE [LARGE SCALE GENOMIC DNA]</scope>
</reference>
<dbReference type="OrthoDB" id="6437556at2759"/>
<dbReference type="EMBL" id="BGPR01015923">
    <property type="protein sequence ID" value="GBN71145.1"/>
    <property type="molecule type" value="Genomic_DNA"/>
</dbReference>
<evidence type="ECO:0000313" key="2">
    <source>
        <dbReference type="Proteomes" id="UP000499080"/>
    </source>
</evidence>
<dbReference type="AlphaFoldDB" id="A0A4Y2R8J2"/>
<name>A0A4Y2R8J2_ARAVE</name>
<comment type="caution">
    <text evidence="1">The sequence shown here is derived from an EMBL/GenBank/DDBJ whole genome shotgun (WGS) entry which is preliminary data.</text>
</comment>
<evidence type="ECO:0000313" key="1">
    <source>
        <dbReference type="EMBL" id="GBN71145.1"/>
    </source>
</evidence>
<protein>
    <submittedName>
        <fullName evidence="1">Uncharacterized protein</fullName>
    </submittedName>
</protein>
<proteinExistence type="predicted"/>
<dbReference type="Proteomes" id="UP000499080">
    <property type="component" value="Unassembled WGS sequence"/>
</dbReference>
<keyword evidence="2" id="KW-1185">Reference proteome</keyword>
<organism evidence="1 2">
    <name type="scientific">Araneus ventricosus</name>
    <name type="common">Orbweaver spider</name>
    <name type="synonym">Epeira ventricosa</name>
    <dbReference type="NCBI Taxonomy" id="182803"/>
    <lineage>
        <taxon>Eukaryota</taxon>
        <taxon>Metazoa</taxon>
        <taxon>Ecdysozoa</taxon>
        <taxon>Arthropoda</taxon>
        <taxon>Chelicerata</taxon>
        <taxon>Arachnida</taxon>
        <taxon>Araneae</taxon>
        <taxon>Araneomorphae</taxon>
        <taxon>Entelegynae</taxon>
        <taxon>Araneoidea</taxon>
        <taxon>Araneidae</taxon>
        <taxon>Araneus</taxon>
    </lineage>
</organism>
<sequence>MKISKRLDYFALNCTIDKFDFSAFNSTGYLVICGLMTYSATKQWKLWMVVMSLHTIKMIIEKKQGACLVTWWWISKPLSYLKSEIKSAALNICQDNWDNGETGRSTHDIVLKVSNKPVGWNREEIMFVTGHGPFPFIPS</sequence>
<accession>A0A4Y2R8J2</accession>